<dbReference type="InterPro" id="IPR001188">
    <property type="entry name" value="Sperm_putr-bd"/>
</dbReference>
<protein>
    <submittedName>
        <fullName evidence="6 7">Extracellular solute-binding protein</fullName>
    </submittedName>
</protein>
<dbReference type="SUPFAM" id="SSF53850">
    <property type="entry name" value="Periplasmic binding protein-like II"/>
    <property type="match status" value="1"/>
</dbReference>
<reference evidence="8" key="1">
    <citation type="submission" date="2009-05" db="EMBL/GenBank/DDBJ databases">
        <title>Complete sequence of chromosome of Thauera sp. MZ1T.</title>
        <authorList>
            <consortium name="US DOE Joint Genome Institute"/>
            <person name="Lucas S."/>
            <person name="Copeland A."/>
            <person name="Lapidus A."/>
            <person name="Glavina del Rio T."/>
            <person name="Dalin E."/>
            <person name="Tice H."/>
            <person name="Bruce D."/>
            <person name="Goodwin L."/>
            <person name="Pitluck S."/>
            <person name="Sims D."/>
            <person name="Brettin T."/>
            <person name="Detter J.C."/>
            <person name="Han C."/>
            <person name="Larimer F."/>
            <person name="Land M."/>
            <person name="Hauser L."/>
            <person name="Kyrpides N."/>
            <person name="Mikhailova N."/>
            <person name="Sayler G.S."/>
        </authorList>
    </citation>
    <scope>NUCLEOTIDE SEQUENCE [LARGE SCALE GENOMIC DNA]</scope>
    <source>
        <strain evidence="8">MZ1T</strain>
    </source>
</reference>
<keyword evidence="3 5" id="KW-0732">Signal</keyword>
<gene>
    <name evidence="6" type="ordered locus">Tmz1t_1330</name>
    <name evidence="7" type="ORF">E6Q80_16715</name>
</gene>
<reference evidence="6 8" key="2">
    <citation type="journal article" date="2012" name="Stand. Genomic Sci.">
        <title>Complete genome sequence of Thauera aminoaromatica strain MZ1T.</title>
        <authorList>
            <person name="Jiang K."/>
            <person name="Sanseverino J."/>
            <person name="Chauhan A."/>
            <person name="Lucas S."/>
            <person name="Copeland A."/>
            <person name="Lapidus A."/>
            <person name="Del Rio T.G."/>
            <person name="Dalin E."/>
            <person name="Tice H."/>
            <person name="Bruce D."/>
            <person name="Goodwin L."/>
            <person name="Pitluck S."/>
            <person name="Sims D."/>
            <person name="Brettin T."/>
            <person name="Detter J.C."/>
            <person name="Han C."/>
            <person name="Chang Y.J."/>
            <person name="Larimer F."/>
            <person name="Land M."/>
            <person name="Hauser L."/>
            <person name="Kyrpides N.C."/>
            <person name="Mikhailova N."/>
            <person name="Moser S."/>
            <person name="Jegier P."/>
            <person name="Close D."/>
            <person name="Debruyn J.M."/>
            <person name="Wang Y."/>
            <person name="Layton A.C."/>
            <person name="Allen M.S."/>
            <person name="Sayler G.S."/>
        </authorList>
    </citation>
    <scope>NUCLEOTIDE SEQUENCE [LARGE SCALE GENOMIC DNA]</scope>
    <source>
        <strain evidence="6 8">MZ1T</strain>
    </source>
</reference>
<feature type="chain" id="PRO_5042451296" evidence="5">
    <location>
        <begin position="26"/>
        <end position="349"/>
    </location>
</feature>
<dbReference type="HOGENOM" id="CLU_026974_1_5_4"/>
<dbReference type="PANTHER" id="PTHR30222">
    <property type="entry name" value="SPERMIDINE/PUTRESCINE-BINDING PERIPLASMIC PROTEIN"/>
    <property type="match status" value="1"/>
</dbReference>
<dbReference type="EMBL" id="CP001281">
    <property type="protein sequence ID" value="ACK54089.1"/>
    <property type="molecule type" value="Genomic_DNA"/>
</dbReference>
<keyword evidence="2" id="KW-0813">Transport</keyword>
<proteinExistence type="predicted"/>
<dbReference type="OrthoDB" id="8581273at2"/>
<organism evidence="6 8">
    <name type="scientific">Thauera aminoaromatica</name>
    <dbReference type="NCBI Taxonomy" id="164330"/>
    <lineage>
        <taxon>Bacteria</taxon>
        <taxon>Pseudomonadati</taxon>
        <taxon>Pseudomonadota</taxon>
        <taxon>Betaproteobacteria</taxon>
        <taxon>Rhodocyclales</taxon>
        <taxon>Zoogloeaceae</taxon>
        <taxon>Thauera</taxon>
    </lineage>
</organism>
<dbReference type="RefSeq" id="WP_004309123.1">
    <property type="nucleotide sequence ID" value="NC_011662.2"/>
</dbReference>
<keyword evidence="4" id="KW-0574">Periplasm</keyword>
<dbReference type="AlphaFoldDB" id="C4ZM34"/>
<dbReference type="eggNOG" id="COG0687">
    <property type="taxonomic scope" value="Bacteria"/>
</dbReference>
<dbReference type="Pfam" id="PF13416">
    <property type="entry name" value="SBP_bac_8"/>
    <property type="match status" value="1"/>
</dbReference>
<accession>C4ZM34</accession>
<dbReference type="PANTHER" id="PTHR30222:SF17">
    <property type="entry name" value="SPERMIDINE_PUTRESCINE-BINDING PERIPLASMIC PROTEIN"/>
    <property type="match status" value="1"/>
</dbReference>
<feature type="signal peptide" evidence="5">
    <location>
        <begin position="1"/>
        <end position="25"/>
    </location>
</feature>
<evidence type="ECO:0000313" key="8">
    <source>
        <dbReference type="Proteomes" id="UP000002186"/>
    </source>
</evidence>
<evidence type="ECO:0000313" key="9">
    <source>
        <dbReference type="Proteomes" id="UP000321192"/>
    </source>
</evidence>
<dbReference type="PRINTS" id="PR00909">
    <property type="entry name" value="SPERMDNBNDNG"/>
</dbReference>
<evidence type="ECO:0000313" key="7">
    <source>
        <dbReference type="EMBL" id="TXH81753.1"/>
    </source>
</evidence>
<evidence type="ECO:0000313" key="6">
    <source>
        <dbReference type="EMBL" id="ACK54089.1"/>
    </source>
</evidence>
<name>C4ZM34_THASP</name>
<accession>A0A5C7SDX9</accession>
<dbReference type="EMBL" id="SSFD01000267">
    <property type="protein sequence ID" value="TXH81753.1"/>
    <property type="molecule type" value="Genomic_DNA"/>
</dbReference>
<dbReference type="GO" id="GO:0015846">
    <property type="term" value="P:polyamine transport"/>
    <property type="evidence" value="ECO:0007669"/>
    <property type="project" value="InterPro"/>
</dbReference>
<evidence type="ECO:0000256" key="4">
    <source>
        <dbReference type="ARBA" id="ARBA00022764"/>
    </source>
</evidence>
<evidence type="ECO:0000256" key="2">
    <source>
        <dbReference type="ARBA" id="ARBA00022448"/>
    </source>
</evidence>
<evidence type="ECO:0000256" key="3">
    <source>
        <dbReference type="ARBA" id="ARBA00022729"/>
    </source>
</evidence>
<dbReference type="Proteomes" id="UP000321192">
    <property type="component" value="Unassembled WGS sequence"/>
</dbReference>
<dbReference type="GO" id="GO:0042597">
    <property type="term" value="C:periplasmic space"/>
    <property type="evidence" value="ECO:0007669"/>
    <property type="project" value="UniProtKB-SubCell"/>
</dbReference>
<dbReference type="STRING" id="85643.Tmz1t_1330"/>
<reference evidence="7 9" key="3">
    <citation type="submission" date="2018-09" db="EMBL/GenBank/DDBJ databases">
        <title>Metagenome Assembled Genomes from an Advanced Water Purification Facility.</title>
        <authorList>
            <person name="Stamps B.W."/>
            <person name="Spear J.R."/>
        </authorList>
    </citation>
    <scope>NUCLEOTIDE SEQUENCE [LARGE SCALE GENOMIC DNA]</scope>
    <source>
        <strain evidence="7">Bin_27_1</strain>
    </source>
</reference>
<dbReference type="PROSITE" id="PS51257">
    <property type="entry name" value="PROKAR_LIPOPROTEIN"/>
    <property type="match status" value="1"/>
</dbReference>
<evidence type="ECO:0000256" key="1">
    <source>
        <dbReference type="ARBA" id="ARBA00004418"/>
    </source>
</evidence>
<dbReference type="Proteomes" id="UP000002186">
    <property type="component" value="Chromosome"/>
</dbReference>
<keyword evidence="8" id="KW-1185">Reference proteome</keyword>
<sequence length="349" mass="38673">MLRRLSLHRLPWLVLALALSGTACATEVLRVLSWPGYADADVVQAFEARTGARVEVTQVDSDETLWQKLSTNDATDYDVFAVNTAELQRYIDRGVAVAIDPAALPNLGAQLPRFRNPATLPGTTRDGKLYAIPYAWAEMGLIYDRRQFDAPPQSIAALWDARYRGKVLVYNSGSHNFSLAAQMLGKASPFRLDAADWAPAVERLVELRRNLLTFYAQPEESAHLFVSRGAALMYANYGTQQLQLLRAAGADVGYAIPREGALAWLDCWVVTRGARNQALALAWIDHLLGTGPAHVLSARHGLDNTRDPAPHQAETDRLVWLEPVEDVERRNLLWERILSGDRGARVLAP</sequence>
<dbReference type="InterPro" id="IPR006059">
    <property type="entry name" value="SBP"/>
</dbReference>
<dbReference type="Gene3D" id="3.40.190.10">
    <property type="entry name" value="Periplasmic binding protein-like II"/>
    <property type="match status" value="2"/>
</dbReference>
<dbReference type="KEGG" id="tmz:Tmz1t_1330"/>
<comment type="subcellular location">
    <subcellularLocation>
        <location evidence="1">Periplasm</location>
    </subcellularLocation>
</comment>
<evidence type="ECO:0000256" key="5">
    <source>
        <dbReference type="SAM" id="SignalP"/>
    </source>
</evidence>
<dbReference type="GO" id="GO:0019808">
    <property type="term" value="F:polyamine binding"/>
    <property type="evidence" value="ECO:0007669"/>
    <property type="project" value="InterPro"/>
</dbReference>